<evidence type="ECO:0000256" key="5">
    <source>
        <dbReference type="ARBA" id="ARBA00012388"/>
    </source>
</evidence>
<sequence length="753" mass="82923">MPKYGSGQSQPHLWQIHLGITSPISLATPTEEELRSSDLLQEVMQQLKVFEEVVELEQRLAVLGKLNHMVNRWVRDFAEAKDLSPSIIENISAKICTFGSFRLGVHNKDADIDALCVAPQHVDRTDFFTSFCELLKETNGVTSIRAVEDAFVPLIRFKFDGIEIDLLFARLNMQSIPKKLDLRNDNILRNLDIRCIRSLNGCRVTDEILHLVPNVETFRLALHAVKLWAKHHGLYSNILGFLGGVSWSMLVARICQLYPCATASTLLHKFFLVFSQWEWPKPVLLKQPEFSRLNLPVWDPRVNPTDRCHLMPIITPSYPQQNSTYNVTVSSRAIVTAALREGLVVTHQILLGQAGWDKLFEIPNFFQKYKHFIVLTSHAAKQKQHLEWVGLVESKIRILLANLERNDFISLVHINPKAFPDPVKNEAGGDHVQRWFIGIVFKKSESSPNISVDLTQDIHSFMDTVYKQAATMNVSKGDMKIEAAHLKRKQLCPFLPTHILQKEGLSEGARGVPKSVSKQLRRADKERRASVKGAQQRPAGLPQADATSPQCADTEDFPCAGSAVAALHEGPPATASGRSSPLAGSLPEPPTERQGRPGSAAASPDRASRSPPSALASVASTSSLLKRPCSAVPEGEPQSPPKRPKQQDPPPAEKPRQGGDPAIVPCHEGHAMRAACEQRAPGVRVPAAGAADEVCAEPHPPAPQPLAPSSRAAPPAPAVATPLRERRPRSPRGVRRATPPPHPRSGLSARRGD</sequence>
<feature type="domain" description="Poly(A) polymerase RNA-binding" evidence="15">
    <location>
        <begin position="431"/>
        <end position="496"/>
    </location>
</feature>
<evidence type="ECO:0000256" key="1">
    <source>
        <dbReference type="ARBA" id="ARBA00001936"/>
    </source>
</evidence>
<dbReference type="PANTHER" id="PTHR10682:SF10">
    <property type="entry name" value="POLYNUCLEOTIDE ADENYLYLTRANSFERASE"/>
    <property type="match status" value="1"/>
</dbReference>
<keyword evidence="9" id="KW-0547">Nucleotide-binding</keyword>
<feature type="compositionally biased region" description="Low complexity" evidence="14">
    <location>
        <begin position="707"/>
        <end position="722"/>
    </location>
</feature>
<feature type="region of interest" description="Disordered" evidence="14">
    <location>
        <begin position="569"/>
        <end position="669"/>
    </location>
</feature>
<dbReference type="Gene3D" id="3.30.70.590">
    <property type="entry name" value="Poly(A) polymerase predicted RNA binding domain"/>
    <property type="match status" value="1"/>
</dbReference>
<protein>
    <recommendedName>
        <fullName evidence="5">polynucleotide adenylyltransferase</fullName>
        <ecNumber evidence="5">2.7.7.19</ecNumber>
    </recommendedName>
</protein>
<evidence type="ECO:0000256" key="7">
    <source>
        <dbReference type="ARBA" id="ARBA00022679"/>
    </source>
</evidence>
<comment type="cofactor">
    <cofactor evidence="2">
        <name>Mg(2+)</name>
        <dbReference type="ChEBI" id="CHEBI:18420"/>
    </cofactor>
</comment>
<dbReference type="PANTHER" id="PTHR10682">
    <property type="entry name" value="POLY A POLYMERASE"/>
    <property type="match status" value="1"/>
</dbReference>
<comment type="similarity">
    <text evidence="4">Belongs to the poly(A) polymerase family.</text>
</comment>
<dbReference type="Pfam" id="PF04926">
    <property type="entry name" value="PAP_RNA-bind"/>
    <property type="match status" value="2"/>
</dbReference>
<dbReference type="Gene3D" id="3.30.460.10">
    <property type="entry name" value="Beta Polymerase, domain 2"/>
    <property type="match status" value="1"/>
</dbReference>
<feature type="domain" description="Poly(A) polymerase central" evidence="16">
    <location>
        <begin position="217"/>
        <end position="361"/>
    </location>
</feature>
<dbReference type="Gene3D" id="1.10.1410.10">
    <property type="match status" value="1"/>
</dbReference>
<evidence type="ECO:0000256" key="8">
    <source>
        <dbReference type="ARBA" id="ARBA00022723"/>
    </source>
</evidence>
<evidence type="ECO:0000256" key="12">
    <source>
        <dbReference type="ARBA" id="ARBA00023242"/>
    </source>
</evidence>
<evidence type="ECO:0000256" key="2">
    <source>
        <dbReference type="ARBA" id="ARBA00001946"/>
    </source>
</evidence>
<keyword evidence="11" id="KW-0460">Magnesium</keyword>
<dbReference type="GO" id="GO:0005634">
    <property type="term" value="C:nucleus"/>
    <property type="evidence" value="ECO:0007669"/>
    <property type="project" value="UniProtKB-SubCell"/>
</dbReference>
<evidence type="ECO:0000256" key="6">
    <source>
        <dbReference type="ARBA" id="ARBA00022664"/>
    </source>
</evidence>
<dbReference type="GO" id="GO:0006397">
    <property type="term" value="P:mRNA processing"/>
    <property type="evidence" value="ECO:0007669"/>
    <property type="project" value="UniProtKB-KW"/>
</dbReference>
<dbReference type="SUPFAM" id="SSF55003">
    <property type="entry name" value="PAP/Archaeal CCA-adding enzyme, C-terminal domain"/>
    <property type="match status" value="1"/>
</dbReference>
<dbReference type="SUPFAM" id="SSF81301">
    <property type="entry name" value="Nucleotidyltransferase"/>
    <property type="match status" value="1"/>
</dbReference>
<keyword evidence="8" id="KW-0479">Metal-binding</keyword>
<dbReference type="CTD" id="64895"/>
<dbReference type="FunFam" id="3.30.460.10:FF:000002">
    <property type="entry name" value="Poly(A) polymerase alpha, putative"/>
    <property type="match status" value="1"/>
</dbReference>
<evidence type="ECO:0000313" key="19">
    <source>
        <dbReference type="RefSeq" id="XP_032804358.1"/>
    </source>
</evidence>
<dbReference type="InterPro" id="IPR007010">
    <property type="entry name" value="PolA_pol_RNA-bd_dom"/>
</dbReference>
<dbReference type="GO" id="GO:0005524">
    <property type="term" value="F:ATP binding"/>
    <property type="evidence" value="ECO:0007669"/>
    <property type="project" value="UniProtKB-KW"/>
</dbReference>
<feature type="region of interest" description="Disordered" evidence="14">
    <location>
        <begin position="505"/>
        <end position="553"/>
    </location>
</feature>
<evidence type="ECO:0000313" key="18">
    <source>
        <dbReference type="Proteomes" id="UP001318040"/>
    </source>
</evidence>
<dbReference type="GO" id="GO:0031123">
    <property type="term" value="P:RNA 3'-end processing"/>
    <property type="evidence" value="ECO:0007669"/>
    <property type="project" value="InterPro"/>
</dbReference>
<dbReference type="GO" id="GO:1990817">
    <property type="term" value="F:poly(A) RNA polymerase activity"/>
    <property type="evidence" value="ECO:0007669"/>
    <property type="project" value="UniProtKB-EC"/>
</dbReference>
<dbReference type="Proteomes" id="UP001318040">
    <property type="component" value="Chromosome 6"/>
</dbReference>
<gene>
    <name evidence="19" type="primary">PAPOLG</name>
</gene>
<evidence type="ECO:0000259" key="16">
    <source>
        <dbReference type="Pfam" id="PF04928"/>
    </source>
</evidence>
<feature type="region of interest" description="Disordered" evidence="14">
    <location>
        <begin position="684"/>
        <end position="753"/>
    </location>
</feature>
<keyword evidence="18" id="KW-1185">Reference proteome</keyword>
<dbReference type="EC" id="2.7.7.19" evidence="5"/>
<dbReference type="InterPro" id="IPR007012">
    <property type="entry name" value="PolA_pol_cen_dom"/>
</dbReference>
<evidence type="ECO:0000256" key="9">
    <source>
        <dbReference type="ARBA" id="ARBA00022741"/>
    </source>
</evidence>
<evidence type="ECO:0000256" key="4">
    <source>
        <dbReference type="ARBA" id="ARBA00010912"/>
    </source>
</evidence>
<dbReference type="InterPro" id="IPR011068">
    <property type="entry name" value="NuclTrfase_I-like_C"/>
</dbReference>
<dbReference type="GO" id="GO:0046872">
    <property type="term" value="F:metal ion binding"/>
    <property type="evidence" value="ECO:0007669"/>
    <property type="project" value="UniProtKB-KW"/>
</dbReference>
<keyword evidence="6" id="KW-0507">mRNA processing</keyword>
<evidence type="ECO:0000256" key="3">
    <source>
        <dbReference type="ARBA" id="ARBA00004123"/>
    </source>
</evidence>
<proteinExistence type="inferred from homology"/>
<dbReference type="InterPro" id="IPR043519">
    <property type="entry name" value="NT_sf"/>
</dbReference>
<feature type="compositionally biased region" description="Basic residues" evidence="14">
    <location>
        <begin position="726"/>
        <end position="735"/>
    </location>
</feature>
<dbReference type="GO" id="GO:0003723">
    <property type="term" value="F:RNA binding"/>
    <property type="evidence" value="ECO:0007669"/>
    <property type="project" value="InterPro"/>
</dbReference>
<feature type="domain" description="Poly(A) polymerase nucleotidyltransferase" evidence="17">
    <location>
        <begin position="19"/>
        <end position="212"/>
    </location>
</feature>
<feature type="compositionally biased region" description="Low complexity" evidence="14">
    <location>
        <begin position="596"/>
        <end position="625"/>
    </location>
</feature>
<evidence type="ECO:0000256" key="13">
    <source>
        <dbReference type="ARBA" id="ARBA00048830"/>
    </source>
</evidence>
<dbReference type="InterPro" id="IPR048840">
    <property type="entry name" value="PolA_pol_NTPase"/>
</dbReference>
<dbReference type="Pfam" id="PF20750">
    <property type="entry name" value="PAP_NTPase"/>
    <property type="match status" value="1"/>
</dbReference>
<evidence type="ECO:0000256" key="10">
    <source>
        <dbReference type="ARBA" id="ARBA00022840"/>
    </source>
</evidence>
<dbReference type="SUPFAM" id="SSF81631">
    <property type="entry name" value="PAP/OAS1 substrate-binding domain"/>
    <property type="match status" value="1"/>
</dbReference>
<comment type="cofactor">
    <cofactor evidence="1">
        <name>Mn(2+)</name>
        <dbReference type="ChEBI" id="CHEBI:29035"/>
    </cofactor>
</comment>
<keyword evidence="10" id="KW-0067">ATP-binding</keyword>
<dbReference type="KEGG" id="pmrn:116939711"/>
<evidence type="ECO:0000259" key="15">
    <source>
        <dbReference type="Pfam" id="PF04926"/>
    </source>
</evidence>
<name>A0AAJ7SRM4_PETMA</name>
<dbReference type="RefSeq" id="XP_032804358.1">
    <property type="nucleotide sequence ID" value="XM_032948467.1"/>
</dbReference>
<feature type="domain" description="Poly(A) polymerase RNA-binding" evidence="15">
    <location>
        <begin position="364"/>
        <end position="423"/>
    </location>
</feature>
<dbReference type="Pfam" id="PF04928">
    <property type="entry name" value="PAP_central"/>
    <property type="match status" value="1"/>
</dbReference>
<evidence type="ECO:0000256" key="11">
    <source>
        <dbReference type="ARBA" id="ARBA00022842"/>
    </source>
</evidence>
<dbReference type="CDD" id="cd05402">
    <property type="entry name" value="NT_PAP_TUTase"/>
    <property type="match status" value="1"/>
</dbReference>
<reference evidence="19" key="1">
    <citation type="submission" date="2025-08" db="UniProtKB">
        <authorList>
            <consortium name="RefSeq"/>
        </authorList>
    </citation>
    <scope>IDENTIFICATION</scope>
    <source>
        <tissue evidence="19">Sperm</tissue>
    </source>
</reference>
<comment type="catalytic activity">
    <reaction evidence="13">
        <text>RNA(n) + ATP = RNA(n)-3'-adenine ribonucleotide + diphosphate</text>
        <dbReference type="Rhea" id="RHEA:11332"/>
        <dbReference type="Rhea" id="RHEA-COMP:14527"/>
        <dbReference type="Rhea" id="RHEA-COMP:17347"/>
        <dbReference type="ChEBI" id="CHEBI:30616"/>
        <dbReference type="ChEBI" id="CHEBI:33019"/>
        <dbReference type="ChEBI" id="CHEBI:140395"/>
        <dbReference type="ChEBI" id="CHEBI:173115"/>
        <dbReference type="EC" id="2.7.7.19"/>
    </reaction>
</comment>
<accession>A0AAJ7SRM4</accession>
<dbReference type="AlphaFoldDB" id="A0AAJ7SRM4"/>
<keyword evidence="7" id="KW-0808">Transferase</keyword>
<evidence type="ECO:0000259" key="17">
    <source>
        <dbReference type="Pfam" id="PF20750"/>
    </source>
</evidence>
<dbReference type="FunFam" id="1.10.1410.10:FF:000001">
    <property type="entry name" value="Putative poly(A) polymerase gamma"/>
    <property type="match status" value="1"/>
</dbReference>
<comment type="subcellular location">
    <subcellularLocation>
        <location evidence="3">Nucleus</location>
    </subcellularLocation>
</comment>
<keyword evidence="12" id="KW-0539">Nucleus</keyword>
<evidence type="ECO:0000256" key="14">
    <source>
        <dbReference type="SAM" id="MobiDB-lite"/>
    </source>
</evidence>
<organism evidence="18 19">
    <name type="scientific">Petromyzon marinus</name>
    <name type="common">Sea lamprey</name>
    <dbReference type="NCBI Taxonomy" id="7757"/>
    <lineage>
        <taxon>Eukaryota</taxon>
        <taxon>Metazoa</taxon>
        <taxon>Chordata</taxon>
        <taxon>Craniata</taxon>
        <taxon>Vertebrata</taxon>
        <taxon>Cyclostomata</taxon>
        <taxon>Hyperoartia</taxon>
        <taxon>Petromyzontiformes</taxon>
        <taxon>Petromyzontidae</taxon>
        <taxon>Petromyzon</taxon>
    </lineage>
</organism>